<gene>
    <name evidence="1" type="ORF">ABXS70_28640</name>
</gene>
<proteinExistence type="predicted"/>
<name>A0AAU8N9S9_9BACL</name>
<reference evidence="1" key="1">
    <citation type="submission" date="2024-05" db="EMBL/GenBank/DDBJ databases">
        <title>Draft genome assemblies of 36 bacteria isolated from hibernating arctic ground squirrels.</title>
        <authorList>
            <person name="McKee H."/>
            <person name="Mullen L."/>
            <person name="Drown D.M."/>
            <person name="Duddleston K.N."/>
        </authorList>
    </citation>
    <scope>NUCLEOTIDE SEQUENCE</scope>
    <source>
        <strain evidence="1">AN1007</strain>
    </source>
</reference>
<accession>A0AAU8N9S9</accession>
<evidence type="ECO:0000313" key="1">
    <source>
        <dbReference type="EMBL" id="XCP95008.1"/>
    </source>
</evidence>
<sequence>MEKLKEKLMAGYASGHVHIAGELSARTAVFSTDTYPLLCVISGHLLLANYGFQGI</sequence>
<dbReference type="RefSeq" id="WP_342553155.1">
    <property type="nucleotide sequence ID" value="NZ_CP159992.1"/>
</dbReference>
<protein>
    <submittedName>
        <fullName evidence="1">Uncharacterized protein</fullName>
    </submittedName>
</protein>
<dbReference type="AlphaFoldDB" id="A0AAU8N9S9"/>
<organism evidence="1">
    <name type="scientific">Paenibacillus sp. AN1007</name>
    <dbReference type="NCBI Taxonomy" id="3151385"/>
    <lineage>
        <taxon>Bacteria</taxon>
        <taxon>Bacillati</taxon>
        <taxon>Bacillota</taxon>
        <taxon>Bacilli</taxon>
        <taxon>Bacillales</taxon>
        <taxon>Paenibacillaceae</taxon>
        <taxon>Paenibacillus</taxon>
    </lineage>
</organism>
<dbReference type="EMBL" id="CP159992">
    <property type="protein sequence ID" value="XCP95008.1"/>
    <property type="molecule type" value="Genomic_DNA"/>
</dbReference>